<reference evidence="3 4" key="1">
    <citation type="submission" date="2020-02" db="EMBL/GenBank/DDBJ databases">
        <title>Complete genome sequence of the novel Campylobacter species Candidatus Campylobacter infans.</title>
        <authorList>
            <person name="Duim B."/>
            <person name="Zomer A."/>
            <person name="van der Graaf L."/>
            <person name="Wagenaar J."/>
        </authorList>
    </citation>
    <scope>NUCLEOTIDE SEQUENCE [LARGE SCALE GENOMIC DNA]</scope>
    <source>
        <strain evidence="3 4">19S00001</strain>
    </source>
</reference>
<dbReference type="Pfam" id="PF02481">
    <property type="entry name" value="DNA_processg_A"/>
    <property type="match status" value="1"/>
</dbReference>
<dbReference type="InterPro" id="IPR057666">
    <property type="entry name" value="DrpA_SLOG"/>
</dbReference>
<dbReference type="EMBL" id="CP049075">
    <property type="protein sequence ID" value="QLI04869.1"/>
    <property type="molecule type" value="Genomic_DNA"/>
</dbReference>
<dbReference type="KEGG" id="cinf:CINF_0325"/>
<dbReference type="AlphaFoldDB" id="A0A7H9CJE5"/>
<name>A0A7H9CJE5_9BACT</name>
<dbReference type="PANTHER" id="PTHR43022:SF1">
    <property type="entry name" value="PROTEIN SMF"/>
    <property type="match status" value="1"/>
</dbReference>
<feature type="domain" description="Smf/DprA SLOG" evidence="2">
    <location>
        <begin position="6"/>
        <end position="203"/>
    </location>
</feature>
<dbReference type="PANTHER" id="PTHR43022">
    <property type="entry name" value="PROTEIN SMF"/>
    <property type="match status" value="1"/>
</dbReference>
<dbReference type="Gene3D" id="3.40.50.450">
    <property type="match status" value="1"/>
</dbReference>
<evidence type="ECO:0000259" key="2">
    <source>
        <dbReference type="Pfam" id="PF02481"/>
    </source>
</evidence>
<proteinExistence type="inferred from homology"/>
<dbReference type="GO" id="GO:0009294">
    <property type="term" value="P:DNA-mediated transformation"/>
    <property type="evidence" value="ECO:0007669"/>
    <property type="project" value="InterPro"/>
</dbReference>
<evidence type="ECO:0000313" key="4">
    <source>
        <dbReference type="Proteomes" id="UP000509414"/>
    </source>
</evidence>
<dbReference type="InterPro" id="IPR003488">
    <property type="entry name" value="DprA"/>
</dbReference>
<accession>A0A7H9CJE5</accession>
<evidence type="ECO:0000313" key="3">
    <source>
        <dbReference type="EMBL" id="QLI04869.1"/>
    </source>
</evidence>
<dbReference type="NCBIfam" id="TIGR00732">
    <property type="entry name" value="dprA"/>
    <property type="match status" value="1"/>
</dbReference>
<gene>
    <name evidence="3" type="primary">dprA</name>
    <name evidence="3" type="ORF">CINF_0325</name>
</gene>
<keyword evidence="4" id="KW-1185">Reference proteome</keyword>
<protein>
    <submittedName>
        <fullName evidence="3">DNA protecting protein DprA</fullName>
    </submittedName>
</protein>
<dbReference type="Proteomes" id="UP000509414">
    <property type="component" value="Chromosome"/>
</dbReference>
<sequence>MDFITNIPPCLKRIKNPPKKLYFKGDLSLLERPKVAIVGSRACSKYTQNLILSLASALKNAGVCVVSGAAIGADIYAHQGAYPLTIAVFGNGLDEIYPKQNAKMINEIYTRCLALSEYEPSQKAHSAFFLQRNRIVVGLSDAVVVAQADIKSGSMSSAMYAKNAGIGLYGFGQRMGESDGTNLLISKGQMSLIADIDEFVSKFSSTDFPVNKEQNKDELLEFIKQNPSFNASYARFGDKIFEYEVEGKIAIDGAFVRAL</sequence>
<organism evidence="3 4">
    <name type="scientific">Candidatus Campylobacter infans</name>
    <dbReference type="NCBI Taxonomy" id="2561898"/>
    <lineage>
        <taxon>Bacteria</taxon>
        <taxon>Pseudomonadati</taxon>
        <taxon>Campylobacterota</taxon>
        <taxon>Epsilonproteobacteria</taxon>
        <taxon>Campylobacterales</taxon>
        <taxon>Campylobacteraceae</taxon>
        <taxon>Campylobacter</taxon>
    </lineage>
</organism>
<evidence type="ECO:0000256" key="1">
    <source>
        <dbReference type="ARBA" id="ARBA00006525"/>
    </source>
</evidence>
<dbReference type="RefSeq" id="WP_178697080.1">
    <property type="nucleotide sequence ID" value="NZ_CP049075.1"/>
</dbReference>
<comment type="similarity">
    <text evidence="1">Belongs to the DprA/Smf family.</text>
</comment>
<dbReference type="SUPFAM" id="SSF102405">
    <property type="entry name" value="MCP/YpsA-like"/>
    <property type="match status" value="1"/>
</dbReference>